<organism evidence="2 3">
    <name type="scientific">Eimeria tenella</name>
    <name type="common">Coccidian parasite</name>
    <dbReference type="NCBI Taxonomy" id="5802"/>
    <lineage>
        <taxon>Eukaryota</taxon>
        <taxon>Sar</taxon>
        <taxon>Alveolata</taxon>
        <taxon>Apicomplexa</taxon>
        <taxon>Conoidasida</taxon>
        <taxon>Coccidia</taxon>
        <taxon>Eucoccidiorida</taxon>
        <taxon>Eimeriorina</taxon>
        <taxon>Eimeriidae</taxon>
        <taxon>Eimeria</taxon>
    </lineage>
</organism>
<reference evidence="2" key="1">
    <citation type="submission" date="2013-10" db="EMBL/GenBank/DDBJ databases">
        <title>Genomic analysis of the causative agents of coccidiosis in chickens.</title>
        <authorList>
            <person name="Reid A.J."/>
            <person name="Blake D."/>
            <person name="Billington K."/>
            <person name="Browne H."/>
            <person name="Dunn M."/>
            <person name="Hung S."/>
            <person name="Kawahara F."/>
            <person name="Miranda-Saavedra D."/>
            <person name="Mourier T."/>
            <person name="Nagra H."/>
            <person name="Otto T.D."/>
            <person name="Rawlings N."/>
            <person name="Sanchez A."/>
            <person name="Sanders M."/>
            <person name="Subramaniam C."/>
            <person name="Tay Y."/>
            <person name="Dear P."/>
            <person name="Doerig C."/>
            <person name="Gruber A."/>
            <person name="Parkinson J."/>
            <person name="Shirley M."/>
            <person name="Wan K.L."/>
            <person name="Berriman M."/>
            <person name="Tomley F."/>
            <person name="Pain A."/>
        </authorList>
    </citation>
    <scope>NUCLEOTIDE SEQUENCE [LARGE SCALE GENOMIC DNA]</scope>
    <source>
        <strain evidence="2">Houghton</strain>
    </source>
</reference>
<accession>U6KYB8</accession>
<proteinExistence type="predicted"/>
<dbReference type="AlphaFoldDB" id="U6KYB8"/>
<dbReference type="GeneID" id="25255678"/>
<evidence type="ECO:0000256" key="1">
    <source>
        <dbReference type="SAM" id="SignalP"/>
    </source>
</evidence>
<name>U6KYB8_EIMTE</name>
<sequence>MRSLNAAHSYVAVFLGILCWAQANGHEWESREVLEFPEVLVGMNRIDVGLGVHSFRSSYDLYGRDHHSANAYPGLYHTSFYVPALPSPSQLRDCLLNYTLDELADARRYGVFSVRAVSVLVNRKRGLLEFRLKPNEIQGLRREARRLLHYPGALVVRKPIPHDCMFVKGDPLSFYIDQNGVSSVWRVAVNLSPESFAVYIPSRSTAPHFAVPAGALFDSTFVPVGVCLVATRVRAQPEELVVEASLRELRVKQILGGGRYRLLHVFRWADCRCTPQKLREVAYWLLPREEESVVLVHTGRAPGQTDAARCQSEPLRRYSSWDAARAAPSLSLESPLLSP</sequence>
<dbReference type="RefSeq" id="XP_013233927.1">
    <property type="nucleotide sequence ID" value="XM_013378473.1"/>
</dbReference>
<feature type="chain" id="PRO_5004673147" evidence="1">
    <location>
        <begin position="26"/>
        <end position="339"/>
    </location>
</feature>
<dbReference type="Proteomes" id="UP000030747">
    <property type="component" value="Unassembled WGS sequence"/>
</dbReference>
<gene>
    <name evidence="2" type="ORF">ETH_00033060</name>
</gene>
<feature type="signal peptide" evidence="1">
    <location>
        <begin position="1"/>
        <end position="25"/>
    </location>
</feature>
<evidence type="ECO:0000313" key="2">
    <source>
        <dbReference type="EMBL" id="CDJ43177.1"/>
    </source>
</evidence>
<evidence type="ECO:0000313" key="3">
    <source>
        <dbReference type="Proteomes" id="UP000030747"/>
    </source>
</evidence>
<dbReference type="EMBL" id="HG675757">
    <property type="protein sequence ID" value="CDJ43177.1"/>
    <property type="molecule type" value="Genomic_DNA"/>
</dbReference>
<dbReference type="VEuPathDB" id="ToxoDB:ETH_00033060"/>
<dbReference type="VEuPathDB" id="ToxoDB:ETH2_1211300"/>
<protein>
    <submittedName>
        <fullName evidence="2">Uncharacterized protein</fullName>
    </submittedName>
</protein>
<keyword evidence="3" id="KW-1185">Reference proteome</keyword>
<dbReference type="OrthoDB" id="354159at2759"/>
<keyword evidence="1" id="KW-0732">Signal</keyword>
<reference evidence="2" key="2">
    <citation type="submission" date="2013-10" db="EMBL/GenBank/DDBJ databases">
        <authorList>
            <person name="Aslett M."/>
        </authorList>
    </citation>
    <scope>NUCLEOTIDE SEQUENCE [LARGE SCALE GENOMIC DNA]</scope>
    <source>
        <strain evidence="2">Houghton</strain>
    </source>
</reference>